<evidence type="ECO:0000313" key="2">
    <source>
        <dbReference type="EMBL" id="KZP26976.1"/>
    </source>
</evidence>
<dbReference type="AlphaFoldDB" id="A0A166QBU3"/>
<accession>A0A166QBU3</accession>
<sequence length="186" mass="20751">MISRHKPASYKKKATKENTNSPAAKRVQRTDTTVKEKVMKVTQASQVAKKWVMKETSVGSTHTSTRVQKPSQRAANALDTTEKTSNNDSKDDDGDDLPVSMHGSTSAGPSNDNLSAIPSMPHPLPKKPGEWTSEARDALSQVVMSAEHTKMLNHWLTFEKLLYLQDTRRIKLAKAGWPRQITNWID</sequence>
<evidence type="ECO:0000313" key="3">
    <source>
        <dbReference type="Proteomes" id="UP000076532"/>
    </source>
</evidence>
<organism evidence="2 3">
    <name type="scientific">Athelia psychrophila</name>
    <dbReference type="NCBI Taxonomy" id="1759441"/>
    <lineage>
        <taxon>Eukaryota</taxon>
        <taxon>Fungi</taxon>
        <taxon>Dikarya</taxon>
        <taxon>Basidiomycota</taxon>
        <taxon>Agaricomycotina</taxon>
        <taxon>Agaricomycetes</taxon>
        <taxon>Agaricomycetidae</taxon>
        <taxon>Atheliales</taxon>
        <taxon>Atheliaceae</taxon>
        <taxon>Athelia</taxon>
    </lineage>
</organism>
<keyword evidence="3" id="KW-1185">Reference proteome</keyword>
<name>A0A166QBU3_9AGAM</name>
<dbReference type="Proteomes" id="UP000076532">
    <property type="component" value="Unassembled WGS sequence"/>
</dbReference>
<feature type="compositionally biased region" description="Basic residues" evidence="1">
    <location>
        <begin position="1"/>
        <end position="14"/>
    </location>
</feature>
<proteinExistence type="predicted"/>
<feature type="compositionally biased region" description="Polar residues" evidence="1">
    <location>
        <begin position="57"/>
        <end position="74"/>
    </location>
</feature>
<feature type="compositionally biased region" description="Basic and acidic residues" evidence="1">
    <location>
        <begin position="28"/>
        <end position="39"/>
    </location>
</feature>
<dbReference type="EMBL" id="KV417511">
    <property type="protein sequence ID" value="KZP26976.1"/>
    <property type="molecule type" value="Genomic_DNA"/>
</dbReference>
<feature type="region of interest" description="Disordered" evidence="1">
    <location>
        <begin position="1"/>
        <end position="131"/>
    </location>
</feature>
<feature type="compositionally biased region" description="Polar residues" evidence="1">
    <location>
        <begin position="102"/>
        <end position="116"/>
    </location>
</feature>
<gene>
    <name evidence="2" type="ORF">FIBSPDRAFT_948945</name>
</gene>
<reference evidence="2 3" key="1">
    <citation type="journal article" date="2016" name="Mol. Biol. Evol.">
        <title>Comparative Genomics of Early-Diverging Mushroom-Forming Fungi Provides Insights into the Origins of Lignocellulose Decay Capabilities.</title>
        <authorList>
            <person name="Nagy L.G."/>
            <person name="Riley R."/>
            <person name="Tritt A."/>
            <person name="Adam C."/>
            <person name="Daum C."/>
            <person name="Floudas D."/>
            <person name="Sun H."/>
            <person name="Yadav J.S."/>
            <person name="Pangilinan J."/>
            <person name="Larsson K.H."/>
            <person name="Matsuura K."/>
            <person name="Barry K."/>
            <person name="Labutti K."/>
            <person name="Kuo R."/>
            <person name="Ohm R.A."/>
            <person name="Bhattacharya S.S."/>
            <person name="Shirouzu T."/>
            <person name="Yoshinaga Y."/>
            <person name="Martin F.M."/>
            <person name="Grigoriev I.V."/>
            <person name="Hibbett D.S."/>
        </authorList>
    </citation>
    <scope>NUCLEOTIDE SEQUENCE [LARGE SCALE GENOMIC DNA]</scope>
    <source>
        <strain evidence="2 3">CBS 109695</strain>
    </source>
</reference>
<protein>
    <submittedName>
        <fullName evidence="2">Uncharacterized protein</fullName>
    </submittedName>
</protein>
<evidence type="ECO:0000256" key="1">
    <source>
        <dbReference type="SAM" id="MobiDB-lite"/>
    </source>
</evidence>